<dbReference type="InterPro" id="IPR023837">
    <property type="entry name" value="EccCb-like_Actinobacteria"/>
</dbReference>
<protein>
    <submittedName>
        <fullName evidence="13">Type VII secretion protein EccCa</fullName>
    </submittedName>
</protein>
<feature type="compositionally biased region" description="Basic residues" evidence="10">
    <location>
        <begin position="1"/>
        <end position="12"/>
    </location>
</feature>
<sequence length="1405" mass="153834">MRQRFPQRRRLLRPLDRATESGPAGNVLTDFSLNPPPELPRTVEMTAVRKALPWVFGLAMVGMVVMMFVTGFRQMNPMYLFFMAMMAIGLFQSVQQQGGNAEMSTPEVNSERSEYLRYLSGKAEEIRAAAGTQKAIAEWSHPNPEVLEAVLGSPRMWERGASDPDYLHVRVGRDEVKLSAKIRVKAADSELDMEPVTKTALQHLRAVQQSIPHCPKAIDLAGVGMITVYGQRDLFEAAVRAWVAQLVCWHSPNDTAVAVACPDLETSWGWAKWLPHTEGDEIDGAGPQRFLAVSLHEVDSVLEALLKQRDRIVDDKGMVTAEATKSHRHVVLVVDDPGAATPLVRRIAARDGVTVIAYRDGAGPDRDYDTHPRELVLRLHRGAQTLGMQMWQNYGWKTFCAEPDLLATPIARHLARQLSKWDAAPASRQNAESAAAQTMLSLLGIPNAAKLDVNAVWGPRMLPVGTGEPVDLEPLLRVPLGLQPSGAPLVIDLKDEADGGNGPHGLMIGMTGSGKSTQLKTLVFGLFTRHSPDVVQAILADFKDEAGFDAFADYPHTVAVISNMEEKKSLVERFGDTLLGLLDQRGRAFHRAGNQIKGAAFESLREYNEARATAAGAHLPPIPFMFIIVDEFSLLLKDHPAMADVFDRVTRKGRSQGVFFLFASQTLDEGAIKQIPNNTQYRIGLKVASESISRRVIGTGDAYHVADGKNAKGTGYFVRAPGAQPVKYRGFLLPDRYEPPTTINRKVISAKPRARVFTAGRVQPDPDTVIEEQIAAESVLEGPPRSLVLTVGPQLSAAYGKRAPQLWSEPLDDPIPLNTVLAQAEAMPAPPGSAPWWPLGEIDRPRQLSHGLLTYSLEGGGNVSILGMKVEDVSRAVQTFLLAAAARYSPRDVGFYVMSYGGPALAPLKDLPHVGVLGGGDRKELNLRVFGDLEALAARRRKLFEHHGIGSVAEFRERRRLGNHPGLDDGYPTDIFLVIDGWENFLTDNTSLMHPKNPHLKSVERLIGAGRGIHVLVSAADWIKFGNEVQTHLNTKFELKLASGSQSQVRAQVDDKLVRPQDRIPYDQPGRGINAVGDVIRFAVGRLDSQATMDELDSQVRRTVATLAERHAGQRPVPSPQLLPHLVETGDLNQDACTGERFALGLRGRDLAPMVVDLAQEPLLGVYGDDHHGKSTLITHLLRAVVNRRSHPDQALVCVFDKSRKLSGETENLIEGHDYYETDFGTMAQRIEAIASLLDSRTPPADLGWEEKRAWRIQGPLIYLFVDDLDAIPVQVQLHERVGGGDGSDTAAPQIKSRVVQVWQPLIRHFANARDVGLRVIMTHRAAGIGAIEITPNSVPGQLAAQSANRILLGSRTTTDKVGGVKFEEGLPPGRGFVLAASDDNAGYVQLAATEECNRHVKSAR</sequence>
<keyword evidence="3 11" id="KW-0812">Transmembrane</keyword>
<feature type="domain" description="FtsK" evidence="12">
    <location>
        <begin position="486"/>
        <end position="694"/>
    </location>
</feature>
<proteinExistence type="predicted"/>
<dbReference type="InterPro" id="IPR002543">
    <property type="entry name" value="FtsK_dom"/>
</dbReference>
<evidence type="ECO:0000256" key="2">
    <source>
        <dbReference type="ARBA" id="ARBA00022475"/>
    </source>
</evidence>
<reference evidence="13" key="1">
    <citation type="submission" date="2023-06" db="EMBL/GenBank/DDBJ databases">
        <title>Identification of two novel mycobacterium reveal diversities and complexities of Mycobacterium gordonae clade.</title>
        <authorList>
            <person name="Matsumoto Y."/>
            <person name="Nakamura S."/>
            <person name="Motooka D."/>
            <person name="Fukushima K."/>
        </authorList>
    </citation>
    <scope>NUCLEOTIDE SEQUENCE</scope>
    <source>
        <strain evidence="13">TY812</strain>
    </source>
</reference>
<feature type="transmembrane region" description="Helical" evidence="11">
    <location>
        <begin position="51"/>
        <end position="72"/>
    </location>
</feature>
<keyword evidence="6 9" id="KW-0067">ATP-binding</keyword>
<gene>
    <name evidence="13" type="primary">eccCa</name>
    <name evidence="13" type="ORF">QXL92_31390</name>
</gene>
<dbReference type="RefSeq" id="WP_133437127.1">
    <property type="nucleotide sequence ID" value="NZ_JAUFSA010000004.1"/>
</dbReference>
<evidence type="ECO:0000256" key="4">
    <source>
        <dbReference type="ARBA" id="ARBA00022737"/>
    </source>
</evidence>
<evidence type="ECO:0000256" key="7">
    <source>
        <dbReference type="ARBA" id="ARBA00022989"/>
    </source>
</evidence>
<comment type="caution">
    <text evidence="13">The sequence shown here is derived from an EMBL/GenBank/DDBJ whole genome shotgun (WGS) entry which is preliminary data.</text>
</comment>
<dbReference type="Proteomes" id="UP001229081">
    <property type="component" value="Unassembled WGS sequence"/>
</dbReference>
<dbReference type="InterPro" id="IPR050206">
    <property type="entry name" value="FtsK/SpoIIIE/SftA"/>
</dbReference>
<evidence type="ECO:0000313" key="13">
    <source>
        <dbReference type="EMBL" id="MDP7739239.1"/>
    </source>
</evidence>
<name>A0AAJ1SH08_9MYCO</name>
<keyword evidence="2" id="KW-1003">Cell membrane</keyword>
<keyword evidence="5 9" id="KW-0547">Nucleotide-binding</keyword>
<keyword evidence="8 11" id="KW-0472">Membrane</keyword>
<evidence type="ECO:0000256" key="9">
    <source>
        <dbReference type="PROSITE-ProRule" id="PRU00289"/>
    </source>
</evidence>
<evidence type="ECO:0000256" key="8">
    <source>
        <dbReference type="ARBA" id="ARBA00023136"/>
    </source>
</evidence>
<evidence type="ECO:0000256" key="1">
    <source>
        <dbReference type="ARBA" id="ARBA00004651"/>
    </source>
</evidence>
<dbReference type="SUPFAM" id="SSF52540">
    <property type="entry name" value="P-loop containing nucleoside triphosphate hydrolases"/>
    <property type="match status" value="1"/>
</dbReference>
<evidence type="ECO:0000256" key="10">
    <source>
        <dbReference type="SAM" id="MobiDB-lite"/>
    </source>
</evidence>
<dbReference type="InterPro" id="IPR023836">
    <property type="entry name" value="EccCa-like_Actinobacteria"/>
</dbReference>
<dbReference type="PANTHER" id="PTHR22683:SF1">
    <property type="entry name" value="TYPE VII SECRETION SYSTEM PROTEIN ESSC"/>
    <property type="match status" value="1"/>
</dbReference>
<dbReference type="PANTHER" id="PTHR22683">
    <property type="entry name" value="SPORULATION PROTEIN RELATED"/>
    <property type="match status" value="1"/>
</dbReference>
<dbReference type="InterPro" id="IPR027417">
    <property type="entry name" value="P-loop_NTPase"/>
</dbReference>
<dbReference type="NCBIfam" id="TIGR03924">
    <property type="entry name" value="T7SS_EccC_a"/>
    <property type="match status" value="1"/>
</dbReference>
<evidence type="ECO:0000259" key="12">
    <source>
        <dbReference type="PROSITE" id="PS50901"/>
    </source>
</evidence>
<dbReference type="Gene3D" id="3.40.50.300">
    <property type="entry name" value="P-loop containing nucleotide triphosphate hydrolases"/>
    <property type="match status" value="3"/>
</dbReference>
<keyword evidence="4" id="KW-0677">Repeat</keyword>
<evidence type="ECO:0000256" key="11">
    <source>
        <dbReference type="SAM" id="Phobius"/>
    </source>
</evidence>
<dbReference type="NCBIfam" id="TIGR03925">
    <property type="entry name" value="T7SS_EccC_b"/>
    <property type="match status" value="1"/>
</dbReference>
<dbReference type="GO" id="GO:0005524">
    <property type="term" value="F:ATP binding"/>
    <property type="evidence" value="ECO:0007669"/>
    <property type="project" value="UniProtKB-UniRule"/>
</dbReference>
<organism evidence="13 14">
    <name type="scientific">Mycobacterium paragordonae</name>
    <dbReference type="NCBI Taxonomy" id="1389713"/>
    <lineage>
        <taxon>Bacteria</taxon>
        <taxon>Bacillati</taxon>
        <taxon>Actinomycetota</taxon>
        <taxon>Actinomycetes</taxon>
        <taxon>Mycobacteriales</taxon>
        <taxon>Mycobacteriaceae</taxon>
        <taxon>Mycobacterium</taxon>
    </lineage>
</organism>
<accession>A0AAJ1SH08</accession>
<dbReference type="PROSITE" id="PS50901">
    <property type="entry name" value="FTSK"/>
    <property type="match status" value="1"/>
</dbReference>
<comment type="subcellular location">
    <subcellularLocation>
        <location evidence="1">Cell membrane</location>
        <topology evidence="1">Multi-pass membrane protein</topology>
    </subcellularLocation>
</comment>
<evidence type="ECO:0000256" key="6">
    <source>
        <dbReference type="ARBA" id="ARBA00022840"/>
    </source>
</evidence>
<dbReference type="EMBL" id="JAUFSA010000004">
    <property type="protein sequence ID" value="MDP7739239.1"/>
    <property type="molecule type" value="Genomic_DNA"/>
</dbReference>
<dbReference type="GO" id="GO:0005886">
    <property type="term" value="C:plasma membrane"/>
    <property type="evidence" value="ECO:0007669"/>
    <property type="project" value="UniProtKB-SubCell"/>
</dbReference>
<evidence type="ECO:0000313" key="14">
    <source>
        <dbReference type="Proteomes" id="UP001229081"/>
    </source>
</evidence>
<dbReference type="Pfam" id="PF01580">
    <property type="entry name" value="FtsK_SpoIIIE"/>
    <property type="match status" value="2"/>
</dbReference>
<dbReference type="GO" id="GO:0003677">
    <property type="term" value="F:DNA binding"/>
    <property type="evidence" value="ECO:0007669"/>
    <property type="project" value="InterPro"/>
</dbReference>
<evidence type="ECO:0000256" key="5">
    <source>
        <dbReference type="ARBA" id="ARBA00022741"/>
    </source>
</evidence>
<feature type="region of interest" description="Disordered" evidence="10">
    <location>
        <begin position="1"/>
        <end position="33"/>
    </location>
</feature>
<evidence type="ECO:0000256" key="3">
    <source>
        <dbReference type="ARBA" id="ARBA00022692"/>
    </source>
</evidence>
<feature type="binding site" evidence="9">
    <location>
        <begin position="509"/>
        <end position="516"/>
    </location>
    <ligand>
        <name>ATP</name>
        <dbReference type="ChEBI" id="CHEBI:30616"/>
    </ligand>
</feature>
<keyword evidence="7 11" id="KW-1133">Transmembrane helix</keyword>